<proteinExistence type="predicted"/>
<evidence type="ECO:0000313" key="1">
    <source>
        <dbReference type="EMBL" id="KAJ8945781.1"/>
    </source>
</evidence>
<comment type="caution">
    <text evidence="1">The sequence shown here is derived from an EMBL/GenBank/DDBJ whole genome shotgun (WGS) entry which is preliminary data.</text>
</comment>
<dbReference type="Proteomes" id="UP001162156">
    <property type="component" value="Unassembled WGS sequence"/>
</dbReference>
<keyword evidence="2" id="KW-1185">Reference proteome</keyword>
<sequence length="85" mass="10077">MDGVMVLREKNGKRKKWSRSWLQRRQQGLGVLSMLDKELIVEDSLAYRNFLRMTNPQFEYLLAAVEIDIKKQDTFMRDAISARNK</sequence>
<reference evidence="1" key="1">
    <citation type="journal article" date="2023" name="Insect Mol. Biol.">
        <title>Genome sequencing provides insights into the evolution of gene families encoding plant cell wall-degrading enzymes in longhorned beetles.</title>
        <authorList>
            <person name="Shin N.R."/>
            <person name="Okamura Y."/>
            <person name="Kirsch R."/>
            <person name="Pauchet Y."/>
        </authorList>
    </citation>
    <scope>NUCLEOTIDE SEQUENCE</scope>
    <source>
        <tissue evidence="1">Midgut</tissue>
    </source>
</reference>
<protein>
    <submittedName>
        <fullName evidence="1">Uncharacterized protein</fullName>
    </submittedName>
</protein>
<evidence type="ECO:0000313" key="2">
    <source>
        <dbReference type="Proteomes" id="UP001162156"/>
    </source>
</evidence>
<accession>A0AAV8Y2T5</accession>
<organism evidence="1 2">
    <name type="scientific">Rhamnusium bicolor</name>
    <dbReference type="NCBI Taxonomy" id="1586634"/>
    <lineage>
        <taxon>Eukaryota</taxon>
        <taxon>Metazoa</taxon>
        <taxon>Ecdysozoa</taxon>
        <taxon>Arthropoda</taxon>
        <taxon>Hexapoda</taxon>
        <taxon>Insecta</taxon>
        <taxon>Pterygota</taxon>
        <taxon>Neoptera</taxon>
        <taxon>Endopterygota</taxon>
        <taxon>Coleoptera</taxon>
        <taxon>Polyphaga</taxon>
        <taxon>Cucujiformia</taxon>
        <taxon>Chrysomeloidea</taxon>
        <taxon>Cerambycidae</taxon>
        <taxon>Lepturinae</taxon>
        <taxon>Rhagiini</taxon>
        <taxon>Rhamnusium</taxon>
    </lineage>
</organism>
<gene>
    <name evidence="1" type="ORF">NQ314_009050</name>
</gene>
<name>A0AAV8Y2T5_9CUCU</name>
<dbReference type="EMBL" id="JANEYF010002496">
    <property type="protein sequence ID" value="KAJ8945781.1"/>
    <property type="molecule type" value="Genomic_DNA"/>
</dbReference>
<dbReference type="AlphaFoldDB" id="A0AAV8Y2T5"/>